<feature type="transmembrane region" description="Helical" evidence="6">
    <location>
        <begin position="119"/>
        <end position="143"/>
    </location>
</feature>
<keyword evidence="8" id="KW-1185">Reference proteome</keyword>
<gene>
    <name evidence="7" type="ORF">KDK95_15510</name>
</gene>
<dbReference type="PANTHER" id="PTHR45649">
    <property type="entry name" value="AMINO-ACID PERMEASE BAT1"/>
    <property type="match status" value="1"/>
</dbReference>
<keyword evidence="4 6" id="KW-1133">Transmembrane helix</keyword>
<dbReference type="Pfam" id="PF13520">
    <property type="entry name" value="AA_permease_2"/>
    <property type="match status" value="1"/>
</dbReference>
<evidence type="ECO:0000256" key="2">
    <source>
        <dbReference type="ARBA" id="ARBA00022448"/>
    </source>
</evidence>
<keyword evidence="3 6" id="KW-0812">Transmembrane</keyword>
<proteinExistence type="predicted"/>
<dbReference type="GO" id="GO:0022857">
    <property type="term" value="F:transmembrane transporter activity"/>
    <property type="evidence" value="ECO:0007669"/>
    <property type="project" value="InterPro"/>
</dbReference>
<reference evidence="7" key="1">
    <citation type="submission" date="2021-04" db="EMBL/GenBank/DDBJ databases">
        <title>Genome based classification of Actinospica acidithermotolerans sp. nov., an actinobacterium isolated from an Indonesian hot spring.</title>
        <authorList>
            <person name="Kusuma A.B."/>
            <person name="Putra K.E."/>
            <person name="Nafisah S."/>
            <person name="Loh J."/>
            <person name="Nouioui I."/>
            <person name="Goodfellow M."/>
        </authorList>
    </citation>
    <scope>NUCLEOTIDE SEQUENCE</scope>
    <source>
        <strain evidence="7">MGRD01-02</strain>
    </source>
</reference>
<dbReference type="PIRSF" id="PIRSF006060">
    <property type="entry name" value="AA_transporter"/>
    <property type="match status" value="1"/>
</dbReference>
<dbReference type="RefSeq" id="WP_212518862.1">
    <property type="nucleotide sequence ID" value="NZ_JAGSOH010000040.1"/>
</dbReference>
<protein>
    <submittedName>
        <fullName evidence="7">Amino acid permease</fullName>
    </submittedName>
</protein>
<evidence type="ECO:0000256" key="1">
    <source>
        <dbReference type="ARBA" id="ARBA00004141"/>
    </source>
</evidence>
<keyword evidence="2" id="KW-0813">Transport</keyword>
<evidence type="ECO:0000313" key="7">
    <source>
        <dbReference type="EMBL" id="MBR7827726.1"/>
    </source>
</evidence>
<feature type="transmembrane region" description="Helical" evidence="6">
    <location>
        <begin position="462"/>
        <end position="481"/>
    </location>
</feature>
<dbReference type="Gene3D" id="1.20.1740.10">
    <property type="entry name" value="Amino acid/polyamine transporter I"/>
    <property type="match status" value="1"/>
</dbReference>
<feature type="transmembrane region" description="Helical" evidence="6">
    <location>
        <begin position="223"/>
        <end position="245"/>
    </location>
</feature>
<evidence type="ECO:0000256" key="5">
    <source>
        <dbReference type="ARBA" id="ARBA00023136"/>
    </source>
</evidence>
<feature type="transmembrane region" description="Helical" evidence="6">
    <location>
        <begin position="391"/>
        <end position="411"/>
    </location>
</feature>
<keyword evidence="5 6" id="KW-0472">Membrane</keyword>
<dbReference type="EMBL" id="JAGSOH010000040">
    <property type="protein sequence ID" value="MBR7827726.1"/>
    <property type="molecule type" value="Genomic_DNA"/>
</dbReference>
<evidence type="ECO:0000256" key="4">
    <source>
        <dbReference type="ARBA" id="ARBA00022989"/>
    </source>
</evidence>
<accession>A0A941ILL1</accession>
<comment type="caution">
    <text evidence="7">The sequence shown here is derived from an EMBL/GenBank/DDBJ whole genome shotgun (WGS) entry which is preliminary data.</text>
</comment>
<feature type="transmembrane region" description="Helical" evidence="6">
    <location>
        <begin position="316"/>
        <end position="335"/>
    </location>
</feature>
<evidence type="ECO:0000256" key="6">
    <source>
        <dbReference type="SAM" id="Phobius"/>
    </source>
</evidence>
<organism evidence="7 8">
    <name type="scientific">Actinospica acidithermotolerans</name>
    <dbReference type="NCBI Taxonomy" id="2828514"/>
    <lineage>
        <taxon>Bacteria</taxon>
        <taxon>Bacillati</taxon>
        <taxon>Actinomycetota</taxon>
        <taxon>Actinomycetes</taxon>
        <taxon>Catenulisporales</taxon>
        <taxon>Actinospicaceae</taxon>
        <taxon>Actinospica</taxon>
    </lineage>
</organism>
<dbReference type="AlphaFoldDB" id="A0A941ILL1"/>
<comment type="subcellular location">
    <subcellularLocation>
        <location evidence="1">Membrane</location>
        <topology evidence="1">Multi-pass membrane protein</topology>
    </subcellularLocation>
</comment>
<feature type="transmembrane region" description="Helical" evidence="6">
    <location>
        <begin position="266"/>
        <end position="288"/>
    </location>
</feature>
<dbReference type="GO" id="GO:0016020">
    <property type="term" value="C:membrane"/>
    <property type="evidence" value="ECO:0007669"/>
    <property type="project" value="UniProtKB-SubCell"/>
</dbReference>
<feature type="transmembrane region" description="Helical" evidence="6">
    <location>
        <begin position="367"/>
        <end position="385"/>
    </location>
</feature>
<name>A0A941ILL1_9ACTN</name>
<feature type="transmembrane region" description="Helical" evidence="6">
    <location>
        <begin position="432"/>
        <end position="450"/>
    </location>
</feature>
<sequence>MSQIQDTTVSDDDAELHRLGYPRKLARRMSAFDNFGVSFTIISILSGCLTLYYFGMANGGPALITWGWVAVGGMTMLVGFSMGEVCSAFPTSGALYFYSAKLAKRHGPLASWYTGWLNALGQMAVTAGIDYGAATFIGAYAALQWNFVPTQHSVLGIYLVVLVVHGLLNTFGVRLVAILNRVSVWWHLIGVLIIVGALTFKPAHHQSAGFVFTKFVNNSGFGFAGSGVYVAAVGLLMAGYTFTGYDASAHMTEETSSASVAAPRGIVRAIYVSWIAGFVLLVGITFAIQNYSAEASASVPPAQIFVDAIGSTGGKLLLLIAIVAQLFCGMSSVTANSRMLFAFSRDRALPGSRLWYKVNPRTKTPTNAVWLAVAGAFVLAAPSWWNTTAYGAVTSIATIGLYLAYIIPVYLRLRLGEEFRRGPWHLGRWSKPIGWLAVTWVVFMSVMFLLPQSSPITAHTFNYAPVALAVVLVGAAVWWFATARGTYTGPVSYGTPEELAAMEAEGGS</sequence>
<evidence type="ECO:0000256" key="3">
    <source>
        <dbReference type="ARBA" id="ARBA00022692"/>
    </source>
</evidence>
<feature type="transmembrane region" description="Helical" evidence="6">
    <location>
        <begin position="155"/>
        <end position="177"/>
    </location>
</feature>
<dbReference type="Proteomes" id="UP000676325">
    <property type="component" value="Unassembled WGS sequence"/>
</dbReference>
<dbReference type="InterPro" id="IPR002293">
    <property type="entry name" value="AA/rel_permease1"/>
</dbReference>
<feature type="transmembrane region" description="Helical" evidence="6">
    <location>
        <begin position="31"/>
        <end position="54"/>
    </location>
</feature>
<feature type="transmembrane region" description="Helical" evidence="6">
    <location>
        <begin position="184"/>
        <end position="203"/>
    </location>
</feature>
<evidence type="ECO:0000313" key="8">
    <source>
        <dbReference type="Proteomes" id="UP000676325"/>
    </source>
</evidence>
<dbReference type="PANTHER" id="PTHR45649:SF26">
    <property type="entry name" value="OS04G0435100 PROTEIN"/>
    <property type="match status" value="1"/>
</dbReference>
<feature type="transmembrane region" description="Helical" evidence="6">
    <location>
        <begin position="66"/>
        <end position="98"/>
    </location>
</feature>